<dbReference type="InterPro" id="IPR006626">
    <property type="entry name" value="PbH1"/>
</dbReference>
<name>A0A0B5FG02_9BACT</name>
<evidence type="ECO:0000313" key="4">
    <source>
        <dbReference type="Proteomes" id="UP000035036"/>
    </source>
</evidence>
<dbReference type="AlphaFoldDB" id="A0A0B5FG02"/>
<accession>A0A0B5FG02</accession>
<evidence type="ECO:0000259" key="2">
    <source>
        <dbReference type="Pfam" id="PF13229"/>
    </source>
</evidence>
<dbReference type="EMBL" id="CP010311">
    <property type="protein sequence ID" value="AJF06258.1"/>
    <property type="molecule type" value="Genomic_DNA"/>
</dbReference>
<proteinExistence type="predicted"/>
<dbReference type="RefSeq" id="WP_040199814.1">
    <property type="nucleotide sequence ID" value="NZ_CP010311.1"/>
</dbReference>
<dbReference type="KEGG" id="gsb:GSUB_06385"/>
<dbReference type="STRING" id="483547.GSUB_06385"/>
<evidence type="ECO:0000256" key="1">
    <source>
        <dbReference type="SAM" id="SignalP"/>
    </source>
</evidence>
<protein>
    <recommendedName>
        <fullName evidence="2">Right handed beta helix domain-containing protein</fullName>
    </recommendedName>
</protein>
<dbReference type="SUPFAM" id="SSF51126">
    <property type="entry name" value="Pectin lyase-like"/>
    <property type="match status" value="1"/>
</dbReference>
<feature type="signal peptide" evidence="1">
    <location>
        <begin position="1"/>
        <end position="20"/>
    </location>
</feature>
<reference evidence="3 4" key="1">
    <citation type="journal article" date="2015" name="Genome Announc.">
        <title>Genomes of Geoalkalibacter ferrihydriticus Z-0531T and Geoalkalibacter subterraneus Red1T, Two Haloalkaliphilic Metal-Reducing Deltaproteobacteria.</title>
        <authorList>
            <person name="Badalamenti J.P."/>
            <person name="Krajmalnik-Brown R."/>
            <person name="Torres C.I."/>
            <person name="Bond D.R."/>
        </authorList>
    </citation>
    <scope>NUCLEOTIDE SEQUENCE [LARGE SCALE GENOMIC DNA]</scope>
    <source>
        <strain evidence="3 4">Red1</strain>
    </source>
</reference>
<dbReference type="InterPro" id="IPR011050">
    <property type="entry name" value="Pectin_lyase_fold/virulence"/>
</dbReference>
<dbReference type="Pfam" id="PF13229">
    <property type="entry name" value="Beta_helix"/>
    <property type="match status" value="1"/>
</dbReference>
<evidence type="ECO:0000313" key="3">
    <source>
        <dbReference type="EMBL" id="AJF06258.1"/>
    </source>
</evidence>
<dbReference type="Proteomes" id="UP000035036">
    <property type="component" value="Chromosome"/>
</dbReference>
<dbReference type="OrthoDB" id="5401272at2"/>
<keyword evidence="1" id="KW-0732">Signal</keyword>
<organism evidence="3 4">
    <name type="scientific">Geoalkalibacter subterraneus</name>
    <dbReference type="NCBI Taxonomy" id="483547"/>
    <lineage>
        <taxon>Bacteria</taxon>
        <taxon>Pseudomonadati</taxon>
        <taxon>Thermodesulfobacteriota</taxon>
        <taxon>Desulfuromonadia</taxon>
        <taxon>Desulfuromonadales</taxon>
        <taxon>Geoalkalibacteraceae</taxon>
        <taxon>Geoalkalibacter</taxon>
    </lineage>
</organism>
<keyword evidence="4" id="KW-1185">Reference proteome</keyword>
<feature type="chain" id="PRO_5002101779" description="Right handed beta helix domain-containing protein" evidence="1">
    <location>
        <begin position="21"/>
        <end position="362"/>
    </location>
</feature>
<feature type="domain" description="Right handed beta helix" evidence="2">
    <location>
        <begin position="160"/>
        <end position="297"/>
    </location>
</feature>
<dbReference type="Gene3D" id="2.160.20.10">
    <property type="entry name" value="Single-stranded right-handed beta-helix, Pectin lyase-like"/>
    <property type="match status" value="1"/>
</dbReference>
<dbReference type="HOGENOM" id="CLU_045809_0_0_7"/>
<gene>
    <name evidence="3" type="ORF">GSUB_06385</name>
</gene>
<dbReference type="InterPro" id="IPR012334">
    <property type="entry name" value="Pectin_lyas_fold"/>
</dbReference>
<sequence>MKRVLFLLCLLLSWALPAAAETVYRGEQTLWQDTVWQGEVLIDGVLTVAPEVVLEIRPGTRISFTFMDSNGDGIGEHEIFIQGRLDAVGTEENPIVFTSARRVPFAGAWGAINMMMSEGDNRLVHCIMEYGYRGYHAHFSSVAVTDCIFRHNVRGLQFQESTVTLRRCLILENFNGLQFRDSDVIIEQSRISGSYWGLRCLYTDLRLTDCVIEDNAINGVHLRDSTLLAEDNHLVRNRRGLYLQRSRAEVRGNHIADNSEHGIFLEDSELDGTHNLVTGNGRSGVRWLNSRGTLRANDLSGNGTYAVINDGNTPLDATGNWWGTADESLIGGLVRDGRQRTGLADVFYDEALTAPPARLPSL</sequence>
<dbReference type="SMART" id="SM00710">
    <property type="entry name" value="PbH1"/>
    <property type="match status" value="4"/>
</dbReference>
<dbReference type="InterPro" id="IPR039448">
    <property type="entry name" value="Beta_helix"/>
</dbReference>